<comment type="caution">
    <text evidence="1">The sequence shown here is derived from an EMBL/GenBank/DDBJ whole genome shotgun (WGS) entry which is preliminary data.</text>
</comment>
<name>A0AA40FSU8_9HYME</name>
<dbReference type="AlphaFoldDB" id="A0AA40FSU8"/>
<protein>
    <submittedName>
        <fullName evidence="1">Uncharacterized protein</fullName>
    </submittedName>
</protein>
<keyword evidence="2" id="KW-1185">Reference proteome</keyword>
<evidence type="ECO:0000313" key="2">
    <source>
        <dbReference type="Proteomes" id="UP001177670"/>
    </source>
</evidence>
<evidence type="ECO:0000313" key="1">
    <source>
        <dbReference type="EMBL" id="KAK1124718.1"/>
    </source>
</evidence>
<reference evidence="1" key="1">
    <citation type="submission" date="2021-10" db="EMBL/GenBank/DDBJ databases">
        <title>Melipona bicolor Genome sequencing and assembly.</title>
        <authorList>
            <person name="Araujo N.S."/>
            <person name="Arias M.C."/>
        </authorList>
    </citation>
    <scope>NUCLEOTIDE SEQUENCE</scope>
    <source>
        <strain evidence="1">USP_2M_L1-L4_2017</strain>
        <tissue evidence="1">Whole body</tissue>
    </source>
</reference>
<accession>A0AA40FSU8</accession>
<organism evidence="1 2">
    <name type="scientific">Melipona bicolor</name>
    <dbReference type="NCBI Taxonomy" id="60889"/>
    <lineage>
        <taxon>Eukaryota</taxon>
        <taxon>Metazoa</taxon>
        <taxon>Ecdysozoa</taxon>
        <taxon>Arthropoda</taxon>
        <taxon>Hexapoda</taxon>
        <taxon>Insecta</taxon>
        <taxon>Pterygota</taxon>
        <taxon>Neoptera</taxon>
        <taxon>Endopterygota</taxon>
        <taxon>Hymenoptera</taxon>
        <taxon>Apocrita</taxon>
        <taxon>Aculeata</taxon>
        <taxon>Apoidea</taxon>
        <taxon>Anthophila</taxon>
        <taxon>Apidae</taxon>
        <taxon>Melipona</taxon>
    </lineage>
</organism>
<sequence length="121" mass="14260">MHRGLNERRPLSSVQDMTRVLCRRNIRLQKPDRNASAYEFLVHHSPLVSINFTRNSLVDLMKPVEAETEEGLYTYLLKWNCNEEIGGDRAKCKSRSNARRDHELFSTEITVRFYRQSAEFN</sequence>
<gene>
    <name evidence="1" type="ORF">K0M31_006081</name>
</gene>
<dbReference type="Proteomes" id="UP001177670">
    <property type="component" value="Unassembled WGS sequence"/>
</dbReference>
<dbReference type="EMBL" id="JAHYIQ010000017">
    <property type="protein sequence ID" value="KAK1124718.1"/>
    <property type="molecule type" value="Genomic_DNA"/>
</dbReference>
<proteinExistence type="predicted"/>